<organism evidence="2 3">
    <name type="scientific">Rotaria sordida</name>
    <dbReference type="NCBI Taxonomy" id="392033"/>
    <lineage>
        <taxon>Eukaryota</taxon>
        <taxon>Metazoa</taxon>
        <taxon>Spiralia</taxon>
        <taxon>Gnathifera</taxon>
        <taxon>Rotifera</taxon>
        <taxon>Eurotatoria</taxon>
        <taxon>Bdelloidea</taxon>
        <taxon>Philodinida</taxon>
        <taxon>Philodinidae</taxon>
        <taxon>Rotaria</taxon>
    </lineage>
</organism>
<dbReference type="Proteomes" id="UP000663870">
    <property type="component" value="Unassembled WGS sequence"/>
</dbReference>
<reference evidence="2" key="1">
    <citation type="submission" date="2021-02" db="EMBL/GenBank/DDBJ databases">
        <authorList>
            <person name="Nowell W R."/>
        </authorList>
    </citation>
    <scope>NUCLEOTIDE SEQUENCE</scope>
</reference>
<dbReference type="EMBL" id="CAJNOL010000511">
    <property type="protein sequence ID" value="CAF1096987.1"/>
    <property type="molecule type" value="Genomic_DNA"/>
</dbReference>
<evidence type="ECO:0000256" key="1">
    <source>
        <dbReference type="SAM" id="MobiDB-lite"/>
    </source>
</evidence>
<protein>
    <recommendedName>
        <fullName evidence="4">SH3 domain-containing protein</fullName>
    </recommendedName>
</protein>
<proteinExistence type="predicted"/>
<feature type="region of interest" description="Disordered" evidence="1">
    <location>
        <begin position="75"/>
        <end position="102"/>
    </location>
</feature>
<evidence type="ECO:0000313" key="3">
    <source>
        <dbReference type="Proteomes" id="UP000663870"/>
    </source>
</evidence>
<sequence>MLMKLLVSAFERARSKLIVERSNDRIRSDSNIKINNIDLKSNGEISSSEIFIIQQQPRSSLSKWLCTTPASIDRSISSSRSNKVRRTSSSRSMKERTNNSISSRTLSVDELHRNNKQFQNIQRRHLSPSSMTGVSHCRQKLSNDTTSHIRFDRLSSTLVNYSDTKKKFQRRNNRKQFEQQIFSTLSHHSGGGDSGYSEESFVTKSFKHSLHTSCPHCHCIQHSSFNNYKKLQKNNSSTDSSPSDIINKNEIKNLSNIDYYNKENLSISQSFPHMEILPKVNFQSKQKITRTLTDKRRRNLSCDGSLWMRTSTQKSMTLTSSPVFSEPNHLSLQRHFTTIDMKHCHPLTTYEKPNSNVFGELNLAAIELDSLRTSFSSSAYSSTSSSSSSSTSTNNGKYHRKQTYLVWHEYKNSSLLSTTNGTNIFSVIRGDQVRLLKRIGKSTLLVQKEDDGSIGFLPQSCLACHQINSFLSLKGLKETVL</sequence>
<evidence type="ECO:0000313" key="2">
    <source>
        <dbReference type="EMBL" id="CAF1096987.1"/>
    </source>
</evidence>
<gene>
    <name evidence="2" type="ORF">JXQ802_LOCUS19001</name>
</gene>
<name>A0A814NRT4_9BILA</name>
<keyword evidence="3" id="KW-1185">Reference proteome</keyword>
<dbReference type="AlphaFoldDB" id="A0A814NRT4"/>
<accession>A0A814NRT4</accession>
<evidence type="ECO:0008006" key="4">
    <source>
        <dbReference type="Google" id="ProtNLM"/>
    </source>
</evidence>
<comment type="caution">
    <text evidence="2">The sequence shown here is derived from an EMBL/GenBank/DDBJ whole genome shotgun (WGS) entry which is preliminary data.</text>
</comment>